<dbReference type="EMBL" id="KN818512">
    <property type="protein sequence ID" value="KIL55467.1"/>
    <property type="molecule type" value="Genomic_DNA"/>
</dbReference>
<protein>
    <submittedName>
        <fullName evidence="1">Uncharacterized protein</fullName>
    </submittedName>
</protein>
<dbReference type="Proteomes" id="UP000054549">
    <property type="component" value="Unassembled WGS sequence"/>
</dbReference>
<reference evidence="1 2" key="1">
    <citation type="submission" date="2014-04" db="EMBL/GenBank/DDBJ databases">
        <title>Evolutionary Origins and Diversification of the Mycorrhizal Mutualists.</title>
        <authorList>
            <consortium name="DOE Joint Genome Institute"/>
            <consortium name="Mycorrhizal Genomics Consortium"/>
            <person name="Kohler A."/>
            <person name="Kuo A."/>
            <person name="Nagy L.G."/>
            <person name="Floudas D."/>
            <person name="Copeland A."/>
            <person name="Barry K.W."/>
            <person name="Cichocki N."/>
            <person name="Veneault-Fourrey C."/>
            <person name="LaButti K."/>
            <person name="Lindquist E.A."/>
            <person name="Lipzen A."/>
            <person name="Lundell T."/>
            <person name="Morin E."/>
            <person name="Murat C."/>
            <person name="Riley R."/>
            <person name="Ohm R."/>
            <person name="Sun H."/>
            <person name="Tunlid A."/>
            <person name="Henrissat B."/>
            <person name="Grigoriev I.V."/>
            <person name="Hibbett D.S."/>
            <person name="Martin F."/>
        </authorList>
    </citation>
    <scope>NUCLEOTIDE SEQUENCE [LARGE SCALE GENOMIC DNA]</scope>
    <source>
        <strain evidence="1 2">Koide BX008</strain>
    </source>
</reference>
<dbReference type="HOGENOM" id="CLU_2996120_0_0_1"/>
<dbReference type="InParanoid" id="A0A0C2W302"/>
<sequence length="55" mass="6496">CLSFSRVATFLFRSSHYVTWTSPKHRVEMNLRRVMIMQCNSSAYTLHTSQLQVNM</sequence>
<evidence type="ECO:0000313" key="1">
    <source>
        <dbReference type="EMBL" id="KIL55467.1"/>
    </source>
</evidence>
<accession>A0A0C2W302</accession>
<feature type="non-terminal residue" evidence="1">
    <location>
        <position position="55"/>
    </location>
</feature>
<proteinExistence type="predicted"/>
<organism evidence="1 2">
    <name type="scientific">Amanita muscaria (strain Koide BX008)</name>
    <dbReference type="NCBI Taxonomy" id="946122"/>
    <lineage>
        <taxon>Eukaryota</taxon>
        <taxon>Fungi</taxon>
        <taxon>Dikarya</taxon>
        <taxon>Basidiomycota</taxon>
        <taxon>Agaricomycotina</taxon>
        <taxon>Agaricomycetes</taxon>
        <taxon>Agaricomycetidae</taxon>
        <taxon>Agaricales</taxon>
        <taxon>Pluteineae</taxon>
        <taxon>Amanitaceae</taxon>
        <taxon>Amanita</taxon>
    </lineage>
</organism>
<feature type="non-terminal residue" evidence="1">
    <location>
        <position position="1"/>
    </location>
</feature>
<evidence type="ECO:0000313" key="2">
    <source>
        <dbReference type="Proteomes" id="UP000054549"/>
    </source>
</evidence>
<dbReference type="AlphaFoldDB" id="A0A0C2W302"/>
<name>A0A0C2W302_AMAMK</name>
<gene>
    <name evidence="1" type="ORF">M378DRAFT_173621</name>
</gene>
<keyword evidence="2" id="KW-1185">Reference proteome</keyword>